<dbReference type="Proteomes" id="UP000019666">
    <property type="component" value="Unassembled WGS sequence"/>
</dbReference>
<feature type="transmembrane region" description="Helical" evidence="12">
    <location>
        <begin position="91"/>
        <end position="114"/>
    </location>
</feature>
<evidence type="ECO:0000256" key="12">
    <source>
        <dbReference type="SAM" id="Phobius"/>
    </source>
</evidence>
<dbReference type="SUPFAM" id="SSF51735">
    <property type="entry name" value="NAD(P)-binding Rossmann-fold domains"/>
    <property type="match status" value="1"/>
</dbReference>
<evidence type="ECO:0000256" key="8">
    <source>
        <dbReference type="ARBA" id="ARBA00022989"/>
    </source>
</evidence>
<evidence type="ECO:0000256" key="1">
    <source>
        <dbReference type="ARBA" id="ARBA00004127"/>
    </source>
</evidence>
<dbReference type="GO" id="GO:0015297">
    <property type="term" value="F:antiporter activity"/>
    <property type="evidence" value="ECO:0007669"/>
    <property type="project" value="UniProtKB-KW"/>
</dbReference>
<feature type="transmembrane region" description="Helical" evidence="12">
    <location>
        <begin position="274"/>
        <end position="295"/>
    </location>
</feature>
<dbReference type="HOGENOM" id="CLU_005126_9_3_5"/>
<feature type="transmembrane region" description="Helical" evidence="12">
    <location>
        <begin position="335"/>
        <end position="357"/>
    </location>
</feature>
<dbReference type="GO" id="GO:0012505">
    <property type="term" value="C:endomembrane system"/>
    <property type="evidence" value="ECO:0007669"/>
    <property type="project" value="UniProtKB-SubCell"/>
</dbReference>
<dbReference type="GO" id="GO:1902600">
    <property type="term" value="P:proton transmembrane transport"/>
    <property type="evidence" value="ECO:0007669"/>
    <property type="project" value="InterPro"/>
</dbReference>
<reference evidence="14 15" key="1">
    <citation type="submission" date="2013-02" db="EMBL/GenBank/DDBJ databases">
        <authorList>
            <person name="Fiebig A."/>
            <person name="Goeker M."/>
            <person name="Klenk H.-P.P."/>
        </authorList>
    </citation>
    <scope>NUCLEOTIDE SEQUENCE [LARGE SCALE GENOMIC DNA]</scope>
    <source>
        <strain evidence="14 15">DSM 19309</strain>
    </source>
</reference>
<sequence>MAAEAAPPTDLAAAVMLLGAAVFAVPLFRRAGLGSVLGYLAAGLAMGPFGLGVIEEPETILHVAELGIVLFLFIIGLEMEPRRLWSMRRDIFGLGLTQVLAGLVLLGGIGWALGYPLPSSLVFGAGFVLTSTAIVMQVLDERGDLSKPKGQRIVSILLLEDLSIVPLLALVAFLAPGGETTTTGERMAGVAIGLGAVAILIAAGRYLLNPMFRGLAAFGGREVMTAGALLVVLGSALLLQLGGLSTAMGAFLAGVLLSESTFRHQLEADIEPFRGLLLGLFFLAVGMSLDLSAVAQDWRMILLAVAAFVLFKGLGVYCAARLFGASHAEALERAAVMAHGGEFAFVLYAAALGVGLIDSRGSASLTAVVILSMCLNPLLLALHDRFARHARVDDGEGFEQPQDLRNAVLVIGFGRFGQIVTQVLLGRGWSVSIIDTDTEMITVAGFMGMKVYFGDGARLDILQAAGAAEARAILICIDNSEAATRIAQIAKAEFPLVPVLARAFDRAHALALIRAGVDYQLRETFESALAFGGRALDDLGETPEAVEQVLDEVRTRDADRLAAQIAGDLTSGRELLLSNLPEEQREAARAARAPKLDGPIGTGVRQS</sequence>
<evidence type="ECO:0000256" key="5">
    <source>
        <dbReference type="ARBA" id="ARBA00022538"/>
    </source>
</evidence>
<dbReference type="GO" id="GO:0006813">
    <property type="term" value="P:potassium ion transport"/>
    <property type="evidence" value="ECO:0007669"/>
    <property type="project" value="UniProtKB-KW"/>
</dbReference>
<evidence type="ECO:0000256" key="9">
    <source>
        <dbReference type="ARBA" id="ARBA00023065"/>
    </source>
</evidence>
<name>A0A017HTD8_9RHOB</name>
<keyword evidence="15" id="KW-1185">Reference proteome</keyword>
<dbReference type="AlphaFoldDB" id="A0A017HTD8"/>
<evidence type="ECO:0000256" key="7">
    <source>
        <dbReference type="ARBA" id="ARBA00022958"/>
    </source>
</evidence>
<dbReference type="InterPro" id="IPR036291">
    <property type="entry name" value="NAD(P)-bd_dom_sf"/>
</dbReference>
<evidence type="ECO:0000313" key="15">
    <source>
        <dbReference type="Proteomes" id="UP000019666"/>
    </source>
</evidence>
<feature type="transmembrane region" description="Helical" evidence="12">
    <location>
        <begin position="120"/>
        <end position="140"/>
    </location>
</feature>
<feature type="transmembrane region" description="Helical" evidence="12">
    <location>
        <begin position="36"/>
        <end position="54"/>
    </location>
</feature>
<feature type="transmembrane region" description="Helical" evidence="12">
    <location>
        <begin position="152"/>
        <end position="175"/>
    </location>
</feature>
<dbReference type="Gene3D" id="1.20.1530.20">
    <property type="match status" value="1"/>
</dbReference>
<keyword evidence="5" id="KW-0633">Potassium transport</keyword>
<keyword evidence="6 12" id="KW-0812">Transmembrane</keyword>
<dbReference type="InterPro" id="IPR006153">
    <property type="entry name" value="Cation/H_exchanger_TM"/>
</dbReference>
<dbReference type="OrthoDB" id="9781411at2"/>
<evidence type="ECO:0000259" key="13">
    <source>
        <dbReference type="PROSITE" id="PS51201"/>
    </source>
</evidence>
<evidence type="ECO:0000256" key="6">
    <source>
        <dbReference type="ARBA" id="ARBA00022692"/>
    </source>
</evidence>
<dbReference type="InterPro" id="IPR003148">
    <property type="entry name" value="RCK_N"/>
</dbReference>
<dbReference type="FunFam" id="3.40.50.720:FF:000036">
    <property type="entry name" value="Glutathione-regulated potassium-efflux system protein KefB"/>
    <property type="match status" value="1"/>
</dbReference>
<comment type="caution">
    <text evidence="14">The sequence shown here is derived from an EMBL/GenBank/DDBJ whole genome shotgun (WGS) entry which is preliminary data.</text>
</comment>
<keyword evidence="3" id="KW-0813">Transport</keyword>
<dbReference type="InterPro" id="IPR004771">
    <property type="entry name" value="K/H_exchanger"/>
</dbReference>
<dbReference type="PROSITE" id="PS51201">
    <property type="entry name" value="RCK_N"/>
    <property type="match status" value="1"/>
</dbReference>
<dbReference type="Gene3D" id="3.40.50.720">
    <property type="entry name" value="NAD(P)-binding Rossmann-like Domain"/>
    <property type="match status" value="1"/>
</dbReference>
<organism evidence="14 15">
    <name type="scientific">Rubellimicrobium mesophilum DSM 19309</name>
    <dbReference type="NCBI Taxonomy" id="442562"/>
    <lineage>
        <taxon>Bacteria</taxon>
        <taxon>Pseudomonadati</taxon>
        <taxon>Pseudomonadota</taxon>
        <taxon>Alphaproteobacteria</taxon>
        <taxon>Rhodobacterales</taxon>
        <taxon>Roseobacteraceae</taxon>
        <taxon>Rubellimicrobium</taxon>
    </lineage>
</organism>
<proteinExistence type="inferred from homology"/>
<keyword evidence="9" id="KW-0406">Ion transport</keyword>
<dbReference type="PANTHER" id="PTHR46157:SF8">
    <property type="entry name" value="GLUTATHIONE-REGULATED POTASSIUM-EFFLUX SYSTEM PROTEIN"/>
    <property type="match status" value="1"/>
</dbReference>
<protein>
    <submittedName>
        <fullName evidence="14">Putative Glutathione-regulated potassium-efflux system protein KefB</fullName>
    </submittedName>
</protein>
<feature type="transmembrane region" description="Helical" evidence="12">
    <location>
        <begin position="12"/>
        <end position="29"/>
    </location>
</feature>
<keyword evidence="7" id="KW-0630">Potassium</keyword>
<comment type="similarity">
    <text evidence="2">Belongs to the monovalent cation:proton antiporter 2 (CPA2) transporter (TC 2.A.37) family.</text>
</comment>
<dbReference type="EMBL" id="AOSK01000024">
    <property type="protein sequence ID" value="EYD77646.1"/>
    <property type="molecule type" value="Genomic_DNA"/>
</dbReference>
<dbReference type="InterPro" id="IPR038770">
    <property type="entry name" value="Na+/solute_symporter_sf"/>
</dbReference>
<keyword evidence="10 12" id="KW-0472">Membrane</keyword>
<evidence type="ECO:0000256" key="2">
    <source>
        <dbReference type="ARBA" id="ARBA00005551"/>
    </source>
</evidence>
<feature type="transmembrane region" description="Helical" evidence="12">
    <location>
        <begin position="363"/>
        <end position="382"/>
    </location>
</feature>
<feature type="transmembrane region" description="Helical" evidence="12">
    <location>
        <begin position="187"/>
        <end position="208"/>
    </location>
</feature>
<dbReference type="Pfam" id="PF00999">
    <property type="entry name" value="Na_H_Exchanger"/>
    <property type="match status" value="1"/>
</dbReference>
<evidence type="ECO:0000256" key="10">
    <source>
        <dbReference type="ARBA" id="ARBA00023136"/>
    </source>
</evidence>
<dbReference type="PATRIC" id="fig|442562.3.peg.806"/>
<dbReference type="GO" id="GO:0008324">
    <property type="term" value="F:monoatomic cation transmembrane transporter activity"/>
    <property type="evidence" value="ECO:0007669"/>
    <property type="project" value="InterPro"/>
</dbReference>
<gene>
    <name evidence="14" type="ORF">Rumeso_00812</name>
</gene>
<feature type="domain" description="RCK N-terminal" evidence="13">
    <location>
        <begin position="405"/>
        <end position="521"/>
    </location>
</feature>
<dbReference type="STRING" id="442562.Rumeso_00812"/>
<feature type="region of interest" description="Disordered" evidence="11">
    <location>
        <begin position="586"/>
        <end position="607"/>
    </location>
</feature>
<comment type="subcellular location">
    <subcellularLocation>
        <location evidence="1">Endomembrane system</location>
        <topology evidence="1">Multi-pass membrane protein</topology>
    </subcellularLocation>
</comment>
<dbReference type="NCBIfam" id="TIGR00932">
    <property type="entry name" value="2a37"/>
    <property type="match status" value="1"/>
</dbReference>
<evidence type="ECO:0000256" key="4">
    <source>
        <dbReference type="ARBA" id="ARBA00022449"/>
    </source>
</evidence>
<dbReference type="GO" id="GO:0005886">
    <property type="term" value="C:plasma membrane"/>
    <property type="evidence" value="ECO:0007669"/>
    <property type="project" value="TreeGrafter"/>
</dbReference>
<keyword evidence="8 12" id="KW-1133">Transmembrane helix</keyword>
<evidence type="ECO:0000256" key="11">
    <source>
        <dbReference type="SAM" id="MobiDB-lite"/>
    </source>
</evidence>
<dbReference type="RefSeq" id="WP_082484170.1">
    <property type="nucleotide sequence ID" value="NZ_KK088593.1"/>
</dbReference>
<evidence type="ECO:0000256" key="3">
    <source>
        <dbReference type="ARBA" id="ARBA00022448"/>
    </source>
</evidence>
<feature type="transmembrane region" description="Helical" evidence="12">
    <location>
        <begin position="60"/>
        <end position="79"/>
    </location>
</feature>
<keyword evidence="4" id="KW-0050">Antiport</keyword>
<evidence type="ECO:0000313" key="14">
    <source>
        <dbReference type="EMBL" id="EYD77646.1"/>
    </source>
</evidence>
<accession>A0A017HTD8</accession>
<feature type="transmembrane region" description="Helical" evidence="12">
    <location>
        <begin position="301"/>
        <end position="323"/>
    </location>
</feature>
<dbReference type="PANTHER" id="PTHR46157">
    <property type="entry name" value="K(+) EFFLUX ANTIPORTER 3, CHLOROPLASTIC"/>
    <property type="match status" value="1"/>
</dbReference>
<dbReference type="Pfam" id="PF02254">
    <property type="entry name" value="TrkA_N"/>
    <property type="match status" value="1"/>
</dbReference>